<dbReference type="STRING" id="39777.B7L28_08905"/>
<organism evidence="1">
    <name type="scientific">Veillonella atypica</name>
    <dbReference type="NCBI Taxonomy" id="39777"/>
    <lineage>
        <taxon>Bacteria</taxon>
        <taxon>Bacillati</taxon>
        <taxon>Bacillota</taxon>
        <taxon>Negativicutes</taxon>
        <taxon>Veillonellales</taxon>
        <taxon>Veillonellaceae</taxon>
        <taxon>Veillonella</taxon>
    </lineage>
</organism>
<accession>A0A133S4E9</accession>
<dbReference type="EMBL" id="LRQT01000046">
    <property type="protein sequence ID" value="KXA63933.1"/>
    <property type="molecule type" value="Genomic_DNA"/>
</dbReference>
<proteinExistence type="predicted"/>
<evidence type="ECO:0000313" key="1">
    <source>
        <dbReference type="EMBL" id="KXA63933.1"/>
    </source>
</evidence>
<dbReference type="InterPro" id="IPR024248">
    <property type="entry name" value="DUF2695"/>
</dbReference>
<evidence type="ECO:0008006" key="3">
    <source>
        <dbReference type="Google" id="ProtNLM"/>
    </source>
</evidence>
<dbReference type="Pfam" id="PF10905">
    <property type="entry name" value="DUF2695"/>
    <property type="match status" value="1"/>
</dbReference>
<comment type="caution">
    <text evidence="1">The sequence shown here is derived from an EMBL/GenBank/DDBJ whole genome shotgun (WGS) entry which is preliminary data.</text>
</comment>
<dbReference type="AlphaFoldDB" id="A0A133S4E9"/>
<dbReference type="RefSeq" id="WP_060807627.1">
    <property type="nucleotide sequence ID" value="NZ_KQ958087.1"/>
</dbReference>
<name>A0A133S4E9_9FIRM</name>
<reference evidence="1 2" key="1">
    <citation type="submission" date="2016-01" db="EMBL/GenBank/DDBJ databases">
        <authorList>
            <person name="Oliw E.H."/>
        </authorList>
    </citation>
    <scope>NUCLEOTIDE SEQUENCE [LARGE SCALE GENOMIC DNA]</scope>
    <source>
        <strain evidence="1 2">CMW7756B</strain>
    </source>
</reference>
<sequence length="97" mass="11549">MDKARKKELLKDYKAKEKQNFQNSLPMDAELFWNLFDYVDEKLEANDGCDHSFTFTREFLETQKVDVESVLDWIINEGGGCDCEVLYNVEECFEEYR</sequence>
<gene>
    <name evidence="1" type="ORF">HMPREF3233_01186</name>
</gene>
<protein>
    <recommendedName>
        <fullName evidence="3">DUF2695 domain-containing protein</fullName>
    </recommendedName>
</protein>
<evidence type="ECO:0000313" key="2">
    <source>
        <dbReference type="Proteomes" id="UP000070226"/>
    </source>
</evidence>
<dbReference type="Proteomes" id="UP000070226">
    <property type="component" value="Unassembled WGS sequence"/>
</dbReference>
<dbReference type="PATRIC" id="fig|39777.7.peg.1153"/>